<comment type="subcellular location">
    <subcellularLocation>
        <location evidence="9 10">Peroxisome membrane</location>
    </subcellularLocation>
</comment>
<evidence type="ECO:0000313" key="14">
    <source>
        <dbReference type="EMBL" id="KAG0267959.1"/>
    </source>
</evidence>
<dbReference type="Proteomes" id="UP000807716">
    <property type="component" value="Unassembled WGS sequence"/>
</dbReference>
<organism evidence="14 15">
    <name type="scientific">Actinomortierella ambigua</name>
    <dbReference type="NCBI Taxonomy" id="1343610"/>
    <lineage>
        <taxon>Eukaryota</taxon>
        <taxon>Fungi</taxon>
        <taxon>Fungi incertae sedis</taxon>
        <taxon>Mucoromycota</taxon>
        <taxon>Mortierellomycotina</taxon>
        <taxon>Mortierellomycetes</taxon>
        <taxon>Mortierellales</taxon>
        <taxon>Mortierellaceae</taxon>
        <taxon>Actinomortierella</taxon>
    </lineage>
</organism>
<keyword evidence="2 10" id="KW-0813">Transport</keyword>
<evidence type="ECO:0000313" key="15">
    <source>
        <dbReference type="Proteomes" id="UP000807716"/>
    </source>
</evidence>
<comment type="function">
    <text evidence="10">Component of the PEX13-PEX14 docking complex, a translocon channel that specifically mediates the import of peroxisomal cargo proteins bound to PEX5 receptor. The PEX13-PEX14 docking complex forms a large import pore which can be opened to a diameter of about 9 nm. Mechanistically, PEX5 receptor along with cargo proteins associates with the PEX14 subunit of the PEX13-PEX14 docking complex in the cytosol, leading to the insertion of the receptor into the organelle membrane with the concomitant translocation of the cargo into the peroxisome matrix.</text>
</comment>
<evidence type="ECO:0000256" key="9">
    <source>
        <dbReference type="ARBA" id="ARBA00046271"/>
    </source>
</evidence>
<evidence type="ECO:0000256" key="3">
    <source>
        <dbReference type="ARBA" id="ARBA00022927"/>
    </source>
</evidence>
<dbReference type="Gene3D" id="1.10.10.10">
    <property type="entry name" value="Winged helix-like DNA-binding domain superfamily/Winged helix DNA-binding domain"/>
    <property type="match status" value="1"/>
</dbReference>
<evidence type="ECO:0000259" key="13">
    <source>
        <dbReference type="Pfam" id="PF04695"/>
    </source>
</evidence>
<sequence length="346" mass="36571">MSGKREDILASAVRFLQDPKVQASSLGKKVAFLESKGLTSEEIEEAMARVNGTATATAASAVPMAQQALVPAHGAMMMTPQGQQVMMAPPPLPPKYDWKDMFIAAVVAGGFGYGVWQVAKKVVGPKLQWPSQEDLELDKKKLDEQFDEIEKQLSEVKDNTSTVAKNVEEQTAHVKESLESLTGVLDGMKTNDDKREQELAGLKTDIENIKTLIPKLMEKNKESQATVLNELQTEIKSLKSLLLNRRGPGPMTPTGPTTAPGAAAGAPPAWNSYSATSSSSQPSTPSKPEADGSGASPTPSFLNTKASIPAWQLAAQKSAPVATSPVATALADASESSSSDIKDAAA</sequence>
<dbReference type="AlphaFoldDB" id="A0A9P6UBS2"/>
<comment type="similarity">
    <text evidence="1 10">Belongs to the peroxin-14 family.</text>
</comment>
<dbReference type="OrthoDB" id="5549158at2759"/>
<reference evidence="14" key="1">
    <citation type="journal article" date="2020" name="Fungal Divers.">
        <title>Resolving the Mortierellaceae phylogeny through synthesis of multi-gene phylogenetics and phylogenomics.</title>
        <authorList>
            <person name="Vandepol N."/>
            <person name="Liber J."/>
            <person name="Desiro A."/>
            <person name="Na H."/>
            <person name="Kennedy M."/>
            <person name="Barry K."/>
            <person name="Grigoriev I.V."/>
            <person name="Miller A.N."/>
            <person name="O'Donnell K."/>
            <person name="Stajich J.E."/>
            <person name="Bonito G."/>
        </authorList>
    </citation>
    <scope>NUCLEOTIDE SEQUENCE</scope>
    <source>
        <strain evidence="14">BC1065</strain>
    </source>
</reference>
<evidence type="ECO:0000256" key="12">
    <source>
        <dbReference type="SAM" id="MobiDB-lite"/>
    </source>
</evidence>
<dbReference type="EMBL" id="JAAAJB010000063">
    <property type="protein sequence ID" value="KAG0267959.1"/>
    <property type="molecule type" value="Genomic_DNA"/>
</dbReference>
<evidence type="ECO:0000256" key="6">
    <source>
        <dbReference type="ARBA" id="ARBA00023140"/>
    </source>
</evidence>
<evidence type="ECO:0000256" key="8">
    <source>
        <dbReference type="ARBA" id="ARBA00029691"/>
    </source>
</evidence>
<evidence type="ECO:0000256" key="2">
    <source>
        <dbReference type="ARBA" id="ARBA00022448"/>
    </source>
</evidence>
<feature type="coiled-coil region" evidence="11">
    <location>
        <begin position="132"/>
        <end position="159"/>
    </location>
</feature>
<evidence type="ECO:0000256" key="5">
    <source>
        <dbReference type="ARBA" id="ARBA00023136"/>
    </source>
</evidence>
<evidence type="ECO:0000256" key="11">
    <source>
        <dbReference type="SAM" id="Coils"/>
    </source>
</evidence>
<dbReference type="Pfam" id="PF04695">
    <property type="entry name" value="Pex14_N"/>
    <property type="match status" value="1"/>
</dbReference>
<gene>
    <name evidence="14" type="primary">PEX14</name>
    <name evidence="14" type="ORF">DFQ27_007830</name>
</gene>
<dbReference type="PANTHER" id="PTHR23058:SF0">
    <property type="entry name" value="PEROXISOMAL MEMBRANE PROTEIN PEX14"/>
    <property type="match status" value="1"/>
</dbReference>
<keyword evidence="11" id="KW-0175">Coiled coil</keyword>
<dbReference type="GO" id="GO:0016560">
    <property type="term" value="P:protein import into peroxisome matrix, docking"/>
    <property type="evidence" value="ECO:0007669"/>
    <property type="project" value="UniProtKB-UniRule"/>
</dbReference>
<protein>
    <recommendedName>
        <fullName evidence="7 10">Peroxisomal membrane protein PEX14</fullName>
    </recommendedName>
    <alternativeName>
        <fullName evidence="8 10">Peroxin-14</fullName>
    </alternativeName>
</protein>
<evidence type="ECO:0000256" key="1">
    <source>
        <dbReference type="ARBA" id="ARBA00005443"/>
    </source>
</evidence>
<evidence type="ECO:0000256" key="4">
    <source>
        <dbReference type="ARBA" id="ARBA00023010"/>
    </source>
</evidence>
<keyword evidence="4" id="KW-0811">Translocation</keyword>
<dbReference type="GO" id="GO:0005778">
    <property type="term" value="C:peroxisomal membrane"/>
    <property type="evidence" value="ECO:0007669"/>
    <property type="project" value="UniProtKB-SubCell"/>
</dbReference>
<dbReference type="InterPro" id="IPR006785">
    <property type="entry name" value="Pex14_N"/>
</dbReference>
<feature type="domain" description="Peroxisome membrane anchor protein Pex14p N-terminal" evidence="13">
    <location>
        <begin position="5"/>
        <end position="49"/>
    </location>
</feature>
<keyword evidence="15" id="KW-1185">Reference proteome</keyword>
<keyword evidence="3 10" id="KW-0653">Protein transport</keyword>
<dbReference type="PANTHER" id="PTHR23058">
    <property type="entry name" value="PEROXISOMAL MEMBRANE PROTEIN PEX14"/>
    <property type="match status" value="1"/>
</dbReference>
<proteinExistence type="inferred from homology"/>
<evidence type="ECO:0000256" key="7">
    <source>
        <dbReference type="ARBA" id="ARBA00029502"/>
    </source>
</evidence>
<dbReference type="GO" id="GO:0005102">
    <property type="term" value="F:signaling receptor binding"/>
    <property type="evidence" value="ECO:0007669"/>
    <property type="project" value="TreeGrafter"/>
</dbReference>
<dbReference type="GO" id="GO:1990429">
    <property type="term" value="C:peroxisomal importomer complex"/>
    <property type="evidence" value="ECO:0007669"/>
    <property type="project" value="TreeGrafter"/>
</dbReference>
<dbReference type="InterPro" id="IPR025655">
    <property type="entry name" value="PEX14"/>
</dbReference>
<feature type="compositionally biased region" description="Low complexity" evidence="12">
    <location>
        <begin position="247"/>
        <end position="286"/>
    </location>
</feature>
<feature type="region of interest" description="Disordered" evidence="12">
    <location>
        <begin position="243"/>
        <end position="303"/>
    </location>
</feature>
<keyword evidence="6 10" id="KW-0576">Peroxisome</keyword>
<comment type="caution">
    <text evidence="14">The sequence shown here is derived from an EMBL/GenBank/DDBJ whole genome shotgun (WGS) entry which is preliminary data.</text>
</comment>
<accession>A0A9P6UBS2</accession>
<evidence type="ECO:0000256" key="10">
    <source>
        <dbReference type="RuleBase" id="RU367032"/>
    </source>
</evidence>
<keyword evidence="5 10" id="KW-0472">Membrane</keyword>
<dbReference type="InterPro" id="IPR036388">
    <property type="entry name" value="WH-like_DNA-bd_sf"/>
</dbReference>
<name>A0A9P6UBS2_9FUNG</name>